<evidence type="ECO:0000313" key="2">
    <source>
        <dbReference type="EMBL" id="MCK8480780.1"/>
    </source>
</evidence>
<feature type="signal peptide" evidence="1">
    <location>
        <begin position="1"/>
        <end position="22"/>
    </location>
</feature>
<dbReference type="Proteomes" id="UP001203687">
    <property type="component" value="Unassembled WGS sequence"/>
</dbReference>
<name>A0ABT0H8U0_9FLAO</name>
<comment type="caution">
    <text evidence="2">The sequence shown here is derived from an EMBL/GenBank/DDBJ whole genome shotgun (WGS) entry which is preliminary data.</text>
</comment>
<protein>
    <recommendedName>
        <fullName evidence="4">Lipoprotein</fullName>
    </recommendedName>
</protein>
<evidence type="ECO:0000313" key="3">
    <source>
        <dbReference type="Proteomes" id="UP001203687"/>
    </source>
</evidence>
<evidence type="ECO:0000256" key="1">
    <source>
        <dbReference type="SAM" id="SignalP"/>
    </source>
</evidence>
<dbReference type="EMBL" id="JALPQF010000008">
    <property type="protein sequence ID" value="MCK8480780.1"/>
    <property type="molecule type" value="Genomic_DNA"/>
</dbReference>
<feature type="chain" id="PRO_5047332149" description="Lipoprotein" evidence="1">
    <location>
        <begin position="23"/>
        <end position="254"/>
    </location>
</feature>
<keyword evidence="1" id="KW-0732">Signal</keyword>
<dbReference type="RefSeq" id="WP_204347029.1">
    <property type="nucleotide sequence ID" value="NZ_JACNMJ010000009.1"/>
</dbReference>
<evidence type="ECO:0008006" key="4">
    <source>
        <dbReference type="Google" id="ProtNLM"/>
    </source>
</evidence>
<sequence>MKKFFTLIACALMILLNSCQFSENIYINEDGSGKMEFTMDASEMMEMVAEMGDGETSKGMDKAMDSTIVFKDFIEEHRDSISKLSAEDQKKIKALEDFKMHMVMNPETKKMVFDLSTDFKNANELQDMFKAMNQVGDLNGKGAASPGGNPMAGMGADGTTDVQYSFDGSVFKRSAKIIDSEKHAQTVDSLGQAAMMFGSSKYKINYHFPRAIKSISKEGAMYSEDRKTVTLEVGFMDVLKDPELLDFEVVLEDK</sequence>
<keyword evidence="3" id="KW-1185">Reference proteome</keyword>
<accession>A0ABT0H8U0</accession>
<reference evidence="2" key="1">
    <citation type="submission" date="2022-04" db="EMBL/GenBank/DDBJ databases">
        <authorList>
            <person name="Ren T."/>
        </authorList>
    </citation>
    <scope>NUCLEOTIDE SEQUENCE</scope>
    <source>
        <strain evidence="2">F63249</strain>
    </source>
</reference>
<proteinExistence type="predicted"/>
<organism evidence="2 3">
    <name type="scientific">Psychroserpens algicola</name>
    <dbReference type="NCBI Taxonomy" id="1719034"/>
    <lineage>
        <taxon>Bacteria</taxon>
        <taxon>Pseudomonadati</taxon>
        <taxon>Bacteroidota</taxon>
        <taxon>Flavobacteriia</taxon>
        <taxon>Flavobacteriales</taxon>
        <taxon>Flavobacteriaceae</taxon>
        <taxon>Psychroserpens</taxon>
    </lineage>
</organism>
<gene>
    <name evidence="2" type="ORF">MUY34_09115</name>
</gene>